<evidence type="ECO:0000313" key="2">
    <source>
        <dbReference type="EMBL" id="GJG60245.1"/>
    </source>
</evidence>
<sequence>MDIVNLNEETRDGYTIDAGMKAVWSVQLTMFQRLIDVCKAHGLRVWCDGGTLLGAIRHHGYIPWDDDIDVSMPRPDYDRLLDYADELGPQFFLQTVYTDPYYIRGHAQLRCNGTTCVRPSESYRKFHQGIFIDIFPLDGVPENADDYRALFKITRHEIRCMKAAELNILYSGRWLQIFRKIRMRHLLSRMGREAYMRRIEDRLRAYSTVTSKRWAEMTFDGNKFTFDRHIFDETLWVPFENTTVPVPAGYDEFLRTQYGPSYMTPVHQATNHGTVVISTVDDYRVMAPKIFEEYKQSALKRLMKKLHL</sequence>
<comment type="caution">
    <text evidence="2">The sequence shown here is derived from an EMBL/GenBank/DDBJ whole genome shotgun (WGS) entry which is preliminary data.</text>
</comment>
<dbReference type="PANTHER" id="PTHR43404">
    <property type="entry name" value="LIPOPOLYSACCHARIDE CHOLINEPHOSPHOTRANSFERASE LICD"/>
    <property type="match status" value="1"/>
</dbReference>
<dbReference type="InterPro" id="IPR007074">
    <property type="entry name" value="LicD/FKTN/FKRP_NTP_transf"/>
</dbReference>
<name>A0A9R1CCY8_9BACT</name>
<dbReference type="GeneID" id="72467791"/>
<evidence type="ECO:0000259" key="1">
    <source>
        <dbReference type="Pfam" id="PF04991"/>
    </source>
</evidence>
<dbReference type="Proteomes" id="UP000825483">
    <property type="component" value="Unassembled WGS sequence"/>
</dbReference>
<evidence type="ECO:0000313" key="3">
    <source>
        <dbReference type="Proteomes" id="UP000825483"/>
    </source>
</evidence>
<dbReference type="InterPro" id="IPR052942">
    <property type="entry name" value="LPS_cholinephosphotransferase"/>
</dbReference>
<dbReference type="PANTHER" id="PTHR43404:SF2">
    <property type="entry name" value="LIPOPOLYSACCHARIDE CHOLINEPHOSPHOTRANSFERASE LICD"/>
    <property type="match status" value="1"/>
</dbReference>
<protein>
    <submittedName>
        <fullName evidence="2">LPS cholinephosphotransferase</fullName>
    </submittedName>
</protein>
<organism evidence="2 3">
    <name type="scientific">Prevotella lacticifex</name>
    <dbReference type="NCBI Taxonomy" id="2854755"/>
    <lineage>
        <taxon>Bacteria</taxon>
        <taxon>Pseudomonadati</taxon>
        <taxon>Bacteroidota</taxon>
        <taxon>Bacteroidia</taxon>
        <taxon>Bacteroidales</taxon>
        <taxon>Prevotellaceae</taxon>
        <taxon>Prevotella</taxon>
    </lineage>
</organism>
<proteinExistence type="predicted"/>
<feature type="domain" description="LicD/FKTN/FKRP nucleotidyltransferase" evidence="1">
    <location>
        <begin position="38"/>
        <end position="259"/>
    </location>
</feature>
<gene>
    <name evidence="2" type="primary">licD</name>
    <name evidence="2" type="ORF">PRLR5076_30960</name>
</gene>
<dbReference type="Pfam" id="PF04991">
    <property type="entry name" value="LicD"/>
    <property type="match status" value="1"/>
</dbReference>
<keyword evidence="3" id="KW-1185">Reference proteome</keyword>
<dbReference type="GO" id="GO:0009100">
    <property type="term" value="P:glycoprotein metabolic process"/>
    <property type="evidence" value="ECO:0007669"/>
    <property type="project" value="UniProtKB-ARBA"/>
</dbReference>
<accession>A0A9R1CCY8</accession>
<dbReference type="EMBL" id="BPUB01000003">
    <property type="protein sequence ID" value="GJG60245.1"/>
    <property type="molecule type" value="Genomic_DNA"/>
</dbReference>
<dbReference type="AlphaFoldDB" id="A0A9R1CCY8"/>
<dbReference type="RefSeq" id="WP_223929379.1">
    <property type="nucleotide sequence ID" value="NZ_BPTU01000001.1"/>
</dbReference>
<reference evidence="2" key="1">
    <citation type="journal article" date="2022" name="Int. J. Syst. Evol. Microbiol.">
        <title>Prevotella lacticifex sp. nov., isolated from the rumen of cows.</title>
        <authorList>
            <person name="Shinkai T."/>
            <person name="Ikeyama N."/>
            <person name="Kumagai M."/>
            <person name="Ohmori H."/>
            <person name="Sakamoto M."/>
            <person name="Ohkuma M."/>
            <person name="Mitsumori M."/>
        </authorList>
    </citation>
    <scope>NUCLEOTIDE SEQUENCE</scope>
    <source>
        <strain evidence="2">R5076</strain>
    </source>
</reference>